<sequence>MSITITEKAAQHIKNFLYKKQNNIGIRVGVKKTGCSGFSYIIESVSSPNYNDFIFESLGIKIFIDANDLSYFNGAELDYVKEGFSEGLKFNNPNEKASCGCGESFMF</sequence>
<dbReference type="EMBL" id="CP025628">
    <property type="protein sequence ID" value="AWD32362.1"/>
    <property type="molecule type" value="Genomic_DNA"/>
</dbReference>
<organism evidence="3 4">
    <name type="scientific">Candidatus Kinetoplastidibacterium kentomonadis</name>
    <dbReference type="NCBI Taxonomy" id="1576550"/>
    <lineage>
        <taxon>Bacteria</taxon>
        <taxon>Pseudomonadati</taxon>
        <taxon>Pseudomonadota</taxon>
        <taxon>Betaproteobacteria</taxon>
        <taxon>Candidatus Kinetoplastidibacterium</taxon>
    </lineage>
</organism>
<keyword evidence="4" id="KW-1185">Reference proteome</keyword>
<feature type="domain" description="Core" evidence="2">
    <location>
        <begin position="1"/>
        <end position="103"/>
    </location>
</feature>
<accession>A0A3Q8F3E1</accession>
<comment type="similarity">
    <text evidence="1">Belongs to the HesB/IscA family.</text>
</comment>
<dbReference type="Gene3D" id="2.60.300.12">
    <property type="entry name" value="HesB-like domain"/>
    <property type="match status" value="1"/>
</dbReference>
<dbReference type="Proteomes" id="UP000266796">
    <property type="component" value="Chromosome"/>
</dbReference>
<dbReference type="GO" id="GO:0016226">
    <property type="term" value="P:iron-sulfur cluster assembly"/>
    <property type="evidence" value="ECO:0007669"/>
    <property type="project" value="InterPro"/>
</dbReference>
<dbReference type="PANTHER" id="PTHR10072:SF41">
    <property type="entry name" value="IRON-SULFUR CLUSTER ASSEMBLY 1 HOMOLOG, MITOCHONDRIAL"/>
    <property type="match status" value="1"/>
</dbReference>
<dbReference type="OrthoDB" id="9801228at2"/>
<evidence type="ECO:0000313" key="4">
    <source>
        <dbReference type="Proteomes" id="UP000266796"/>
    </source>
</evidence>
<dbReference type="InterPro" id="IPR035903">
    <property type="entry name" value="HesB-like_dom_sf"/>
</dbReference>
<dbReference type="InterPro" id="IPR000361">
    <property type="entry name" value="ATAP_core_dom"/>
</dbReference>
<protein>
    <submittedName>
        <fullName evidence="3">Iron-binding protein IscA</fullName>
    </submittedName>
</protein>
<dbReference type="GO" id="GO:0005829">
    <property type="term" value="C:cytosol"/>
    <property type="evidence" value="ECO:0007669"/>
    <property type="project" value="TreeGrafter"/>
</dbReference>
<proteinExistence type="inferred from homology"/>
<dbReference type="KEGG" id="kso:CKSOR_00240"/>
<dbReference type="InterPro" id="IPR016092">
    <property type="entry name" value="ATAP"/>
</dbReference>
<dbReference type="InterPro" id="IPR050322">
    <property type="entry name" value="Fe-S_cluster_asmbl/transfer"/>
</dbReference>
<dbReference type="AlphaFoldDB" id="A0A3Q8F3E1"/>
<reference evidence="3 4" key="1">
    <citation type="journal article" date="2018" name="Parasitology">
        <title>The reduced genome of Candidatus Kinetoplastibacterium sorsogonicusi, the endosymbiont of Kentomonas sorsogonicus (Trypanosomatidae): loss of the haem-synthesis pathway.</title>
        <authorList>
            <person name="Silva F.M."/>
            <person name="Kostygov A.Y."/>
            <person name="Spodareva V.V."/>
            <person name="Butenko A."/>
            <person name="Tossou R."/>
            <person name="Lukes J."/>
            <person name="Yurchenko V."/>
            <person name="Alves J.M.P."/>
        </authorList>
    </citation>
    <scope>NUCLEOTIDE SEQUENCE [LARGE SCALE GENOMIC DNA]</scope>
    <source>
        <strain evidence="3 4">MF-08</strain>
    </source>
</reference>
<dbReference type="NCBIfam" id="TIGR00049">
    <property type="entry name" value="iron-sulfur cluster assembly accessory protein"/>
    <property type="match status" value="1"/>
</dbReference>
<dbReference type="GO" id="GO:0051537">
    <property type="term" value="F:2 iron, 2 sulfur cluster binding"/>
    <property type="evidence" value="ECO:0007669"/>
    <property type="project" value="TreeGrafter"/>
</dbReference>
<dbReference type="PANTHER" id="PTHR10072">
    <property type="entry name" value="IRON-SULFUR CLUSTER ASSEMBLY PROTEIN"/>
    <property type="match status" value="1"/>
</dbReference>
<evidence type="ECO:0000256" key="1">
    <source>
        <dbReference type="ARBA" id="ARBA00006718"/>
    </source>
</evidence>
<gene>
    <name evidence="3" type="primary">iscA</name>
    <name evidence="3" type="ORF">CKSOR_00240</name>
</gene>
<evidence type="ECO:0000313" key="3">
    <source>
        <dbReference type="EMBL" id="AWD32362.1"/>
    </source>
</evidence>
<dbReference type="RefSeq" id="WP_108673780.1">
    <property type="nucleotide sequence ID" value="NZ_CP025628.1"/>
</dbReference>
<dbReference type="SUPFAM" id="SSF89360">
    <property type="entry name" value="HesB-like domain"/>
    <property type="match status" value="1"/>
</dbReference>
<dbReference type="Pfam" id="PF01521">
    <property type="entry name" value="Fe-S_biosyn"/>
    <property type="match status" value="1"/>
</dbReference>
<evidence type="ECO:0000259" key="2">
    <source>
        <dbReference type="Pfam" id="PF01521"/>
    </source>
</evidence>
<name>A0A3Q8F3E1_9PROT</name>